<evidence type="ECO:0000259" key="7">
    <source>
        <dbReference type="Pfam" id="PF02769"/>
    </source>
</evidence>
<dbReference type="Gene3D" id="3.30.1330.10">
    <property type="entry name" value="PurM-like, N-terminal domain"/>
    <property type="match status" value="2"/>
</dbReference>
<dbReference type="InterPro" id="IPR016188">
    <property type="entry name" value="PurM-like_N"/>
</dbReference>
<evidence type="ECO:0000256" key="4">
    <source>
        <dbReference type="ARBA" id="ARBA00022741"/>
    </source>
</evidence>
<organism evidence="8 9">
    <name type="scientific">Panicum miliaceum</name>
    <name type="common">Proso millet</name>
    <name type="synonym">Broomcorn millet</name>
    <dbReference type="NCBI Taxonomy" id="4540"/>
    <lineage>
        <taxon>Eukaryota</taxon>
        <taxon>Viridiplantae</taxon>
        <taxon>Streptophyta</taxon>
        <taxon>Embryophyta</taxon>
        <taxon>Tracheophyta</taxon>
        <taxon>Spermatophyta</taxon>
        <taxon>Magnoliopsida</taxon>
        <taxon>Liliopsida</taxon>
        <taxon>Poales</taxon>
        <taxon>Poaceae</taxon>
        <taxon>PACMAD clade</taxon>
        <taxon>Panicoideae</taxon>
        <taxon>Panicodae</taxon>
        <taxon>Paniceae</taxon>
        <taxon>Panicinae</taxon>
        <taxon>Panicum</taxon>
        <taxon>Panicum sect. Panicum</taxon>
    </lineage>
</organism>
<protein>
    <recommendedName>
        <fullName evidence="2">phosphoribosylformylglycinamidine cyclo-ligase</fullName>
        <ecNumber evidence="2">6.3.3.1</ecNumber>
    </recommendedName>
</protein>
<dbReference type="GO" id="GO:0006189">
    <property type="term" value="P:'de novo' IMP biosynthetic process"/>
    <property type="evidence" value="ECO:0007669"/>
    <property type="project" value="UniProtKB-UniPathway"/>
</dbReference>
<evidence type="ECO:0000259" key="6">
    <source>
        <dbReference type="Pfam" id="PF00586"/>
    </source>
</evidence>
<dbReference type="InterPro" id="IPR004733">
    <property type="entry name" value="PurM_cligase"/>
</dbReference>
<sequence length="168" mass="17583">MASASGRQARGCRAPVACSATSGGRYIFEDGDCMVASSDGVGTKLKLAFETGIHDTIGIDLVIKGIEDGCQQSDCTLKRGETAEIPGFYAEGEYDLSGFAIGVVKKDKVEGDILIGLPSSGFHSNGFSLARRVLEKSGLSLSDQLPRNDGITSTIGEVLMAPTAIYVK</sequence>
<dbReference type="GO" id="GO:0004637">
    <property type="term" value="F:phosphoribosylamine-glycine ligase activity"/>
    <property type="evidence" value="ECO:0007669"/>
    <property type="project" value="TreeGrafter"/>
</dbReference>
<name>A0A3L6RVX1_PANMI</name>
<dbReference type="SUPFAM" id="SSF55326">
    <property type="entry name" value="PurM N-terminal domain-like"/>
    <property type="match status" value="1"/>
</dbReference>
<dbReference type="STRING" id="4540.A0A3L6RVX1"/>
<proteinExistence type="predicted"/>
<dbReference type="EMBL" id="PQIB02000007">
    <property type="protein sequence ID" value="RLN09504.1"/>
    <property type="molecule type" value="Genomic_DNA"/>
</dbReference>
<dbReference type="UniPathway" id="UPA00074">
    <property type="reaction ID" value="UER00129"/>
</dbReference>
<evidence type="ECO:0000313" key="9">
    <source>
        <dbReference type="Proteomes" id="UP000275267"/>
    </source>
</evidence>
<dbReference type="Pfam" id="PF00586">
    <property type="entry name" value="AIRS"/>
    <property type="match status" value="1"/>
</dbReference>
<dbReference type="InterPro" id="IPR036921">
    <property type="entry name" value="PurM-like_N_sf"/>
</dbReference>
<keyword evidence="4" id="KW-0547">Nucleotide-binding</keyword>
<dbReference type="InterPro" id="IPR010918">
    <property type="entry name" value="PurM-like_C_dom"/>
</dbReference>
<evidence type="ECO:0000313" key="8">
    <source>
        <dbReference type="EMBL" id="RLN09504.1"/>
    </source>
</evidence>
<dbReference type="PANTHER" id="PTHR10520:SF12">
    <property type="entry name" value="TRIFUNCTIONAL PURINE BIOSYNTHETIC PROTEIN ADENOSINE-3"/>
    <property type="match status" value="1"/>
</dbReference>
<dbReference type="InterPro" id="IPR036676">
    <property type="entry name" value="PurM-like_C_sf"/>
</dbReference>
<comment type="pathway">
    <text evidence="1">Purine metabolism; IMP biosynthesis via de novo pathway; 5-amino-1-(5-phospho-D-ribosyl)imidazole from N(2)-formyl-N(1)-(5-phospho-D-ribosyl)glycinamide: step 2/2.</text>
</comment>
<dbReference type="SUPFAM" id="SSF56042">
    <property type="entry name" value="PurM C-terminal domain-like"/>
    <property type="match status" value="1"/>
</dbReference>
<keyword evidence="9" id="KW-1185">Reference proteome</keyword>
<feature type="domain" description="PurM-like N-terminal" evidence="6">
    <location>
        <begin position="56"/>
        <end position="104"/>
    </location>
</feature>
<evidence type="ECO:0000256" key="1">
    <source>
        <dbReference type="ARBA" id="ARBA00004686"/>
    </source>
</evidence>
<reference evidence="9" key="1">
    <citation type="journal article" date="2019" name="Nat. Commun.">
        <title>The genome of broomcorn millet.</title>
        <authorList>
            <person name="Zou C."/>
            <person name="Miki D."/>
            <person name="Li D."/>
            <person name="Tang Q."/>
            <person name="Xiao L."/>
            <person name="Rajput S."/>
            <person name="Deng P."/>
            <person name="Jia W."/>
            <person name="Huang R."/>
            <person name="Zhang M."/>
            <person name="Sun Y."/>
            <person name="Hu J."/>
            <person name="Fu X."/>
            <person name="Schnable P.S."/>
            <person name="Li F."/>
            <person name="Zhang H."/>
            <person name="Feng B."/>
            <person name="Zhu X."/>
            <person name="Liu R."/>
            <person name="Schnable J.C."/>
            <person name="Zhu J.-K."/>
            <person name="Zhang H."/>
        </authorList>
    </citation>
    <scope>NUCLEOTIDE SEQUENCE [LARGE SCALE GENOMIC DNA]</scope>
</reference>
<accession>A0A3L6RVX1</accession>
<dbReference type="Proteomes" id="UP000275267">
    <property type="component" value="Unassembled WGS sequence"/>
</dbReference>
<feature type="domain" description="PurM-like C-terminal" evidence="7">
    <location>
        <begin position="110"/>
        <end position="168"/>
    </location>
</feature>
<keyword evidence="5" id="KW-0067">ATP-binding</keyword>
<dbReference type="GO" id="GO:0005524">
    <property type="term" value="F:ATP binding"/>
    <property type="evidence" value="ECO:0007669"/>
    <property type="project" value="UniProtKB-KW"/>
</dbReference>
<gene>
    <name evidence="8" type="ORF">C2845_PM11G00870</name>
</gene>
<evidence type="ECO:0000256" key="3">
    <source>
        <dbReference type="ARBA" id="ARBA00022598"/>
    </source>
</evidence>
<dbReference type="PANTHER" id="PTHR10520">
    <property type="entry name" value="TRIFUNCTIONAL PURINE BIOSYNTHETIC PROTEIN ADENOSINE-3-RELATED"/>
    <property type="match status" value="1"/>
</dbReference>
<dbReference type="GO" id="GO:0046084">
    <property type="term" value="P:adenine biosynthetic process"/>
    <property type="evidence" value="ECO:0007669"/>
    <property type="project" value="TreeGrafter"/>
</dbReference>
<dbReference type="GO" id="GO:0004641">
    <property type="term" value="F:phosphoribosylformylglycinamidine cyclo-ligase activity"/>
    <property type="evidence" value="ECO:0007669"/>
    <property type="project" value="UniProtKB-EC"/>
</dbReference>
<dbReference type="EC" id="6.3.3.1" evidence="2"/>
<dbReference type="Gene3D" id="3.90.650.10">
    <property type="entry name" value="PurM-like C-terminal domain"/>
    <property type="match status" value="1"/>
</dbReference>
<dbReference type="OrthoDB" id="2018833at2759"/>
<dbReference type="AlphaFoldDB" id="A0A3L6RVX1"/>
<evidence type="ECO:0000256" key="2">
    <source>
        <dbReference type="ARBA" id="ARBA00013047"/>
    </source>
</evidence>
<dbReference type="GO" id="GO:0005829">
    <property type="term" value="C:cytosol"/>
    <property type="evidence" value="ECO:0007669"/>
    <property type="project" value="TreeGrafter"/>
</dbReference>
<dbReference type="Pfam" id="PF02769">
    <property type="entry name" value="AIRS_C"/>
    <property type="match status" value="1"/>
</dbReference>
<keyword evidence="3" id="KW-0436">Ligase</keyword>
<comment type="caution">
    <text evidence="8">The sequence shown here is derived from an EMBL/GenBank/DDBJ whole genome shotgun (WGS) entry which is preliminary data.</text>
</comment>
<evidence type="ECO:0000256" key="5">
    <source>
        <dbReference type="ARBA" id="ARBA00022840"/>
    </source>
</evidence>